<keyword evidence="2" id="KW-1185">Reference proteome</keyword>
<gene>
    <name evidence="1" type="ORF">GWK47_047668</name>
</gene>
<dbReference type="AlphaFoldDB" id="A0A8J4Y3G5"/>
<accession>A0A8J4Y3G5</accession>
<protein>
    <submittedName>
        <fullName evidence="1">Uncharacterized protein</fullName>
    </submittedName>
</protein>
<name>A0A8J4Y3G5_CHIOP</name>
<proteinExistence type="predicted"/>
<evidence type="ECO:0000313" key="1">
    <source>
        <dbReference type="EMBL" id="KAG0720818.1"/>
    </source>
</evidence>
<evidence type="ECO:0000313" key="2">
    <source>
        <dbReference type="Proteomes" id="UP000770661"/>
    </source>
</evidence>
<dbReference type="EMBL" id="JACEEZ010012182">
    <property type="protein sequence ID" value="KAG0720818.1"/>
    <property type="molecule type" value="Genomic_DNA"/>
</dbReference>
<comment type="caution">
    <text evidence="1">The sequence shown here is derived from an EMBL/GenBank/DDBJ whole genome shotgun (WGS) entry which is preliminary data.</text>
</comment>
<organism evidence="1 2">
    <name type="scientific">Chionoecetes opilio</name>
    <name type="common">Atlantic snow crab</name>
    <name type="synonym">Cancer opilio</name>
    <dbReference type="NCBI Taxonomy" id="41210"/>
    <lineage>
        <taxon>Eukaryota</taxon>
        <taxon>Metazoa</taxon>
        <taxon>Ecdysozoa</taxon>
        <taxon>Arthropoda</taxon>
        <taxon>Crustacea</taxon>
        <taxon>Multicrustacea</taxon>
        <taxon>Malacostraca</taxon>
        <taxon>Eumalacostraca</taxon>
        <taxon>Eucarida</taxon>
        <taxon>Decapoda</taxon>
        <taxon>Pleocyemata</taxon>
        <taxon>Brachyura</taxon>
        <taxon>Eubrachyura</taxon>
        <taxon>Majoidea</taxon>
        <taxon>Majidae</taxon>
        <taxon>Chionoecetes</taxon>
    </lineage>
</organism>
<dbReference type="Proteomes" id="UP000770661">
    <property type="component" value="Unassembled WGS sequence"/>
</dbReference>
<reference evidence="1" key="1">
    <citation type="submission" date="2020-07" db="EMBL/GenBank/DDBJ databases">
        <title>The High-quality genome of the commercially important snow crab, Chionoecetes opilio.</title>
        <authorList>
            <person name="Jeong J.-H."/>
            <person name="Ryu S."/>
        </authorList>
    </citation>
    <scope>NUCLEOTIDE SEQUENCE</scope>
    <source>
        <strain evidence="1">MADBK_172401_WGS</strain>
        <tissue evidence="1">Digestive gland</tissue>
    </source>
</reference>
<sequence length="124" mass="13717">MGGGIAHGGLAAHTARSLPKCEDGQPVIIVSRSPPTKRGFGWTLESATKTWRTSCSPNLPVASRTCSRTDQVVCKSAMCTLWRTMPMRRRRVEVHITLQSDDKHKEWSYRLAPAIESELGLKIA</sequence>